<evidence type="ECO:0000259" key="1">
    <source>
        <dbReference type="Pfam" id="PF00534"/>
    </source>
</evidence>
<accession>A0A1I6FN66</accession>
<dbReference type="OrthoDB" id="798298at2"/>
<dbReference type="GO" id="GO:0016757">
    <property type="term" value="F:glycosyltransferase activity"/>
    <property type="evidence" value="ECO:0007669"/>
    <property type="project" value="InterPro"/>
</dbReference>
<dbReference type="Pfam" id="PF00534">
    <property type="entry name" value="Glycos_transf_1"/>
    <property type="match status" value="1"/>
</dbReference>
<dbReference type="EMBL" id="FOYQ01000001">
    <property type="protein sequence ID" value="SFR31328.1"/>
    <property type="molecule type" value="Genomic_DNA"/>
</dbReference>
<dbReference type="Gene3D" id="3.40.50.2000">
    <property type="entry name" value="Glycogen Phosphorylase B"/>
    <property type="match status" value="2"/>
</dbReference>
<dbReference type="SUPFAM" id="SSF53756">
    <property type="entry name" value="UDP-Glycosyltransferase/glycogen phosphorylase"/>
    <property type="match status" value="1"/>
</dbReference>
<sequence>MARIALVFRPPEAGKFSIEKVFEPISKMPDIEPFYLKVNLNSANNLFKIITQCVTQLDEEFIHVSGDVHYVCVILFWKKSILTIHDCNRYEQLKGIRKHLMGLIWFQLPLIFCNKCVVISDTTKNQLLKNFWVRRGKITTIPNSFSIPKIKSSVKRRNQKFTIISIGTKSNKNLLMLFKAVKDSSEVQLIVVGQLSKLQKGFLESENISYSNFHDVSEAHLSELYSKSDLLYFASTSEGFGLPILEAQALGVPVMTSNISSMPFVAGKGAHYVNPHDLSQIKHGIEKIITDELYRSKLIESGLKNINRFSKKEYLSRYRHLYKDVFKIDLSW</sequence>
<dbReference type="RefSeq" id="WP_092979906.1">
    <property type="nucleotide sequence ID" value="NZ_FOYQ01000001.1"/>
</dbReference>
<dbReference type="CDD" id="cd03809">
    <property type="entry name" value="GT4_MtfB-like"/>
    <property type="match status" value="1"/>
</dbReference>
<dbReference type="PANTHER" id="PTHR46401:SF8">
    <property type="entry name" value="BLL6006 PROTEIN"/>
    <property type="match status" value="1"/>
</dbReference>
<dbReference type="PANTHER" id="PTHR46401">
    <property type="entry name" value="GLYCOSYLTRANSFERASE WBBK-RELATED"/>
    <property type="match status" value="1"/>
</dbReference>
<keyword evidence="3" id="KW-1185">Reference proteome</keyword>
<feature type="domain" description="Glycosyl transferase family 1" evidence="1">
    <location>
        <begin position="149"/>
        <end position="302"/>
    </location>
</feature>
<keyword evidence="2" id="KW-0808">Transferase</keyword>
<reference evidence="2 3" key="1">
    <citation type="submission" date="2016-10" db="EMBL/GenBank/DDBJ databases">
        <authorList>
            <person name="de Groot N.N."/>
        </authorList>
    </citation>
    <scope>NUCLEOTIDE SEQUENCE [LARGE SCALE GENOMIC DNA]</scope>
    <source>
        <strain evidence="2 3">DSM 21019</strain>
    </source>
</reference>
<name>A0A1I6FN66_9FLAO</name>
<organism evidence="2 3">
    <name type="scientific">Robiginitalea myxolifaciens</name>
    <dbReference type="NCBI Taxonomy" id="400055"/>
    <lineage>
        <taxon>Bacteria</taxon>
        <taxon>Pseudomonadati</taxon>
        <taxon>Bacteroidota</taxon>
        <taxon>Flavobacteriia</taxon>
        <taxon>Flavobacteriales</taxon>
        <taxon>Flavobacteriaceae</taxon>
        <taxon>Robiginitalea</taxon>
    </lineage>
</organism>
<evidence type="ECO:0000313" key="3">
    <source>
        <dbReference type="Proteomes" id="UP000199534"/>
    </source>
</evidence>
<dbReference type="InterPro" id="IPR001296">
    <property type="entry name" value="Glyco_trans_1"/>
</dbReference>
<dbReference type="AlphaFoldDB" id="A0A1I6FN66"/>
<gene>
    <name evidence="2" type="ORF">SAMN04490243_0155</name>
</gene>
<dbReference type="Proteomes" id="UP000199534">
    <property type="component" value="Unassembled WGS sequence"/>
</dbReference>
<protein>
    <submittedName>
        <fullName evidence="2">Glycosyltransferase involved in cell wall bisynthesis</fullName>
    </submittedName>
</protein>
<evidence type="ECO:0000313" key="2">
    <source>
        <dbReference type="EMBL" id="SFR31328.1"/>
    </source>
</evidence>
<proteinExistence type="predicted"/>
<dbReference type="STRING" id="400055.SAMN04490243_0155"/>